<organism evidence="5 6">
    <name type="scientific">Thermodesulfobium narugense DSM 14796</name>
    <dbReference type="NCBI Taxonomy" id="747365"/>
    <lineage>
        <taxon>Bacteria</taxon>
        <taxon>Pseudomonadati</taxon>
        <taxon>Thermodesulfobiota</taxon>
        <taxon>Thermodesulfobiia</taxon>
        <taxon>Thermodesulfobiales</taxon>
        <taxon>Thermodesulfobiaceae</taxon>
        <taxon>Thermodesulfobium</taxon>
    </lineage>
</organism>
<accession>M1E7U3</accession>
<dbReference type="Proteomes" id="UP000011765">
    <property type="component" value="Chromosome"/>
</dbReference>
<evidence type="ECO:0000256" key="2">
    <source>
        <dbReference type="ARBA" id="ARBA00023004"/>
    </source>
</evidence>
<dbReference type="SUPFAM" id="SSF54862">
    <property type="entry name" value="4Fe-4S ferredoxins"/>
    <property type="match status" value="1"/>
</dbReference>
<keyword evidence="2" id="KW-0408">Iron</keyword>
<dbReference type="GO" id="GO:0051536">
    <property type="term" value="F:iron-sulfur cluster binding"/>
    <property type="evidence" value="ECO:0007669"/>
    <property type="project" value="UniProtKB-KW"/>
</dbReference>
<keyword evidence="6" id="KW-1185">Reference proteome</keyword>
<feature type="domain" description="4Fe-4S ferredoxin-type" evidence="4">
    <location>
        <begin position="32"/>
        <end position="60"/>
    </location>
</feature>
<dbReference type="InterPro" id="IPR017900">
    <property type="entry name" value="4Fe4S_Fe_S_CS"/>
</dbReference>
<dbReference type="AlphaFoldDB" id="M1E7U3"/>
<evidence type="ECO:0000256" key="1">
    <source>
        <dbReference type="ARBA" id="ARBA00022723"/>
    </source>
</evidence>
<reference evidence="5 6" key="1">
    <citation type="submission" date="2011-04" db="EMBL/GenBank/DDBJ databases">
        <title>The complete genome of Thermodesulfobium narugense DSM 14796.</title>
        <authorList>
            <consortium name="US DOE Joint Genome Institute (JGI-PGF)"/>
            <person name="Lucas S."/>
            <person name="Han J."/>
            <person name="Lapidus A."/>
            <person name="Bruce D."/>
            <person name="Goodwin L."/>
            <person name="Pitluck S."/>
            <person name="Peters L."/>
            <person name="Kyrpides N."/>
            <person name="Mavromatis K."/>
            <person name="Pagani I."/>
            <person name="Ivanova N."/>
            <person name="Ovchinnikova G."/>
            <person name="Zhang X."/>
            <person name="Saunders L."/>
            <person name="Detter J.C."/>
            <person name="Tapia R."/>
            <person name="Han C."/>
            <person name="Land M."/>
            <person name="Hauser L."/>
            <person name="Markowitz V."/>
            <person name="Cheng J.-F."/>
            <person name="Hugenholtz P."/>
            <person name="Woyke T."/>
            <person name="Wu D."/>
            <person name="Spring S."/>
            <person name="Schroeder M."/>
            <person name="Brambilla E."/>
            <person name="Klenk H.-P."/>
            <person name="Eisen J.A."/>
        </authorList>
    </citation>
    <scope>NUCLEOTIDE SEQUENCE [LARGE SCALE GENOMIC DNA]</scope>
    <source>
        <strain evidence="5 6">DSM 14796</strain>
    </source>
</reference>
<dbReference type="STRING" id="747365.Thena_0991"/>
<evidence type="ECO:0000256" key="3">
    <source>
        <dbReference type="ARBA" id="ARBA00023014"/>
    </source>
</evidence>
<dbReference type="GO" id="GO:0046872">
    <property type="term" value="F:metal ion binding"/>
    <property type="evidence" value="ECO:0007669"/>
    <property type="project" value="UniProtKB-KW"/>
</dbReference>
<dbReference type="Gene3D" id="3.30.70.20">
    <property type="match status" value="1"/>
</dbReference>
<dbReference type="HOGENOM" id="CLU_139698_5_6_9"/>
<dbReference type="PROSITE" id="PS51379">
    <property type="entry name" value="4FE4S_FER_2"/>
    <property type="match status" value="2"/>
</dbReference>
<sequence length="60" mass="6792">MHVKINFKSYICVGCDSCVLMCPVNAITLINFKVFFDCSKCIKCKFCEFVCPMGAIEIQD</sequence>
<protein>
    <submittedName>
        <fullName evidence="5">4Fe-4S ferredoxin iron-sulfur binding domain-containing protein</fullName>
    </submittedName>
</protein>
<proteinExistence type="predicted"/>
<dbReference type="InterPro" id="IPR017896">
    <property type="entry name" value="4Fe4S_Fe-S-bd"/>
</dbReference>
<name>M1E7U3_9BACT</name>
<evidence type="ECO:0000259" key="4">
    <source>
        <dbReference type="PROSITE" id="PS51379"/>
    </source>
</evidence>
<dbReference type="OrthoDB" id="9773828at2"/>
<gene>
    <name evidence="5" type="ORF">Thena_0991</name>
</gene>
<dbReference type="Pfam" id="PF13187">
    <property type="entry name" value="Fer4_9"/>
    <property type="match status" value="1"/>
</dbReference>
<evidence type="ECO:0000313" key="6">
    <source>
        <dbReference type="Proteomes" id="UP000011765"/>
    </source>
</evidence>
<dbReference type="eggNOG" id="COG2768">
    <property type="taxonomic scope" value="Bacteria"/>
</dbReference>
<feature type="domain" description="4Fe-4S ferredoxin-type" evidence="4">
    <location>
        <begin position="1"/>
        <end position="31"/>
    </location>
</feature>
<dbReference type="KEGG" id="tnr:Thena_0991"/>
<evidence type="ECO:0000313" key="5">
    <source>
        <dbReference type="EMBL" id="AEE14620.1"/>
    </source>
</evidence>
<dbReference type="PROSITE" id="PS00198">
    <property type="entry name" value="4FE4S_FER_1"/>
    <property type="match status" value="1"/>
</dbReference>
<keyword evidence="3" id="KW-0411">Iron-sulfur</keyword>
<dbReference type="EMBL" id="CP002690">
    <property type="protein sequence ID" value="AEE14620.1"/>
    <property type="molecule type" value="Genomic_DNA"/>
</dbReference>
<keyword evidence="1" id="KW-0479">Metal-binding</keyword>
<dbReference type="RefSeq" id="WP_013756343.1">
    <property type="nucleotide sequence ID" value="NC_015499.1"/>
</dbReference>